<feature type="domain" description="R3H" evidence="8">
    <location>
        <begin position="359"/>
        <end position="425"/>
    </location>
</feature>
<keyword evidence="5 6" id="KW-0961">Cell wall biogenesis/degradation</keyword>
<evidence type="ECO:0000256" key="5">
    <source>
        <dbReference type="ARBA" id="ARBA00023316"/>
    </source>
</evidence>
<evidence type="ECO:0000256" key="2">
    <source>
        <dbReference type="ARBA" id="ARBA00022884"/>
    </source>
</evidence>
<feature type="compositionally biased region" description="Low complexity" evidence="7">
    <location>
        <begin position="185"/>
        <end position="221"/>
    </location>
</feature>
<dbReference type="GO" id="GO:0071555">
    <property type="term" value="P:cell wall organization"/>
    <property type="evidence" value="ECO:0007669"/>
    <property type="project" value="UniProtKB-KW"/>
</dbReference>
<comment type="domain">
    <text evidence="6">Has an N-terminal Jag-N domain and 2 RNA-binding domains (KH and R3H).</text>
</comment>
<dbReference type="InterPro" id="IPR034079">
    <property type="entry name" value="R3H_KhpB"/>
</dbReference>
<evidence type="ECO:0000256" key="7">
    <source>
        <dbReference type="SAM" id="MobiDB-lite"/>
    </source>
</evidence>
<dbReference type="GO" id="GO:0009252">
    <property type="term" value="P:peptidoglycan biosynthetic process"/>
    <property type="evidence" value="ECO:0007669"/>
    <property type="project" value="UniProtKB-UniRule"/>
</dbReference>
<dbReference type="HOGENOM" id="CLU_042512_0_0_7"/>
<dbReference type="Proteomes" id="UP000009173">
    <property type="component" value="Chromosome"/>
</dbReference>
<dbReference type="KEGG" id="dvl:Dvul_1916"/>
<proteinExistence type="inferred from homology"/>
<feature type="compositionally biased region" description="Basic and acidic residues" evidence="7">
    <location>
        <begin position="125"/>
        <end position="143"/>
    </location>
</feature>
<evidence type="ECO:0000256" key="3">
    <source>
        <dbReference type="ARBA" id="ARBA00022960"/>
    </source>
</evidence>
<dbReference type="Gene3D" id="3.30.1370.50">
    <property type="entry name" value="R3H-like domain"/>
    <property type="match status" value="1"/>
</dbReference>
<comment type="similarity">
    <text evidence="6">Belongs to the KhpB RNA-binding protein family.</text>
</comment>
<keyword evidence="2 6" id="KW-0694">RNA-binding</keyword>
<dbReference type="InterPro" id="IPR038247">
    <property type="entry name" value="Jag_N_dom_sf"/>
</dbReference>
<dbReference type="Gene3D" id="3.30.300.20">
    <property type="match status" value="1"/>
</dbReference>
<accession>A0A0H3A9F5</accession>
<evidence type="ECO:0000259" key="8">
    <source>
        <dbReference type="PROSITE" id="PS51061"/>
    </source>
</evidence>
<keyword evidence="1 6" id="KW-0963">Cytoplasm</keyword>
<feature type="compositionally biased region" description="Basic and acidic residues" evidence="7">
    <location>
        <begin position="96"/>
        <end position="109"/>
    </location>
</feature>
<feature type="compositionally biased region" description="Low complexity" evidence="7">
    <location>
        <begin position="228"/>
        <end position="246"/>
    </location>
</feature>
<keyword evidence="3 6" id="KW-0133">Cell shape</keyword>
<evidence type="ECO:0000313" key="10">
    <source>
        <dbReference type="Proteomes" id="UP000009173"/>
    </source>
</evidence>
<comment type="subunit">
    <text evidence="6">Forms a complex with KhpA.</text>
</comment>
<dbReference type="CDD" id="cd02414">
    <property type="entry name" value="KH-II_Jag"/>
    <property type="match status" value="1"/>
</dbReference>
<comment type="function">
    <text evidence="6">A probable RNA chaperone. Forms a complex with KhpA which binds to cellular RNA and controls its expression. Plays a role in peptidoglycan (PG) homeostasis and cell length regulation.</text>
</comment>
<dbReference type="InterPro" id="IPR015946">
    <property type="entry name" value="KH_dom-like_a/b"/>
</dbReference>
<dbReference type="RefSeq" id="WP_010938377.1">
    <property type="nucleotide sequence ID" value="NC_008751.1"/>
</dbReference>
<dbReference type="GO" id="GO:0003723">
    <property type="term" value="F:RNA binding"/>
    <property type="evidence" value="ECO:0007669"/>
    <property type="project" value="UniProtKB-UniRule"/>
</dbReference>
<dbReference type="PROSITE" id="PS51061">
    <property type="entry name" value="R3H"/>
    <property type="match status" value="1"/>
</dbReference>
<dbReference type="SMART" id="SM01245">
    <property type="entry name" value="Jag_N"/>
    <property type="match status" value="1"/>
</dbReference>
<sequence length="430" mass="45983">MDGYKDFQGKTLDEAIREACSYFDAPREKLEIDIIQDAKSGIFGLVGVRKAKIRARRVQLKTTVEELVGRGREAASPAEASEGEGKARSSRRPAKPVREKRETASEDAPKASSADGDDAAPSRQPRGERGRSDRQPREARAPKSEAAVAESDAGAAATEQSEAMDGEQRERTGRRRRRGGRGRGRSQNGERAAQEATGTAEAEAQGTADAAPAQEPATPAPRGRGQNRPAPARRSAPPAASSVAASAEGFEDFADGGDDATPEGLPDIPLADLDQELVRSVALEVTGKLVAPIIGEAALTVDLADGRIKVTVDCGDNSGLLIGREGQTLASIQYLASRIVARKLNAAVRVQLDTGDYRERQDEKLRELAVSLAEKARATGKPQSTRPLSSYHRRVVHLALQEEEDIVTRSKGDGPLKRVIVLKRRKSPAA</sequence>
<gene>
    <name evidence="6" type="primary">khpB</name>
    <name evidence="6" type="synonym">eloR</name>
    <name evidence="9" type="ordered locus">Dvul_1916</name>
</gene>
<dbReference type="Pfam" id="PF14804">
    <property type="entry name" value="Jag_N"/>
    <property type="match status" value="1"/>
</dbReference>
<dbReference type="SMART" id="SM00393">
    <property type="entry name" value="R3H"/>
    <property type="match status" value="1"/>
</dbReference>
<dbReference type="PANTHER" id="PTHR35800:SF1">
    <property type="entry name" value="RNA-BINDING PROTEIN KHPB"/>
    <property type="match status" value="1"/>
</dbReference>
<dbReference type="InterPro" id="IPR036867">
    <property type="entry name" value="R3H_dom_sf"/>
</dbReference>
<feature type="compositionally biased region" description="Basic residues" evidence="7">
    <location>
        <begin position="172"/>
        <end position="184"/>
    </location>
</feature>
<dbReference type="PANTHER" id="PTHR35800">
    <property type="entry name" value="PROTEIN JAG"/>
    <property type="match status" value="1"/>
</dbReference>
<dbReference type="InterPro" id="IPR039247">
    <property type="entry name" value="KhpB"/>
</dbReference>
<dbReference type="AlphaFoldDB" id="A0A0H3A9F5"/>
<dbReference type="GO" id="GO:0005737">
    <property type="term" value="C:cytoplasm"/>
    <property type="evidence" value="ECO:0007669"/>
    <property type="project" value="UniProtKB-SubCell"/>
</dbReference>
<dbReference type="SMR" id="A0A0H3A9F5"/>
<organism evidence="9 10">
    <name type="scientific">Nitratidesulfovibrio vulgaris (strain DP4)</name>
    <name type="common">Desulfovibrio vulgaris</name>
    <dbReference type="NCBI Taxonomy" id="391774"/>
    <lineage>
        <taxon>Bacteria</taxon>
        <taxon>Pseudomonadati</taxon>
        <taxon>Thermodesulfobacteriota</taxon>
        <taxon>Desulfovibrionia</taxon>
        <taxon>Desulfovibrionales</taxon>
        <taxon>Desulfovibrionaceae</taxon>
        <taxon>Nitratidesulfovibrio</taxon>
    </lineage>
</organism>
<dbReference type="CDD" id="cd02644">
    <property type="entry name" value="R3H_jag"/>
    <property type="match status" value="1"/>
</dbReference>
<evidence type="ECO:0000256" key="6">
    <source>
        <dbReference type="HAMAP-Rule" id="MF_00867"/>
    </source>
</evidence>
<dbReference type="HAMAP" id="MF_00867">
    <property type="entry name" value="KhpB"/>
    <property type="match status" value="1"/>
</dbReference>
<dbReference type="GO" id="GO:0008360">
    <property type="term" value="P:regulation of cell shape"/>
    <property type="evidence" value="ECO:0007669"/>
    <property type="project" value="UniProtKB-KW"/>
</dbReference>
<dbReference type="SUPFAM" id="SSF82708">
    <property type="entry name" value="R3H domain"/>
    <property type="match status" value="1"/>
</dbReference>
<name>A0A0H3A9F5_NITV4</name>
<evidence type="ECO:0000256" key="1">
    <source>
        <dbReference type="ARBA" id="ARBA00022490"/>
    </source>
</evidence>
<reference evidence="10" key="1">
    <citation type="journal article" date="2009" name="Environ. Microbiol.">
        <title>Contribution of mobile genetic elements to Desulfovibrio vulgaris genome plasticity.</title>
        <authorList>
            <person name="Walker C.B."/>
            <person name="Stolyar S."/>
            <person name="Chivian D."/>
            <person name="Pinel N."/>
            <person name="Gabster J.A."/>
            <person name="Dehal P.S."/>
            <person name="He Z."/>
            <person name="Yang Z.K."/>
            <person name="Yen H.C."/>
            <person name="Zhou J."/>
            <person name="Wall J.D."/>
            <person name="Hazen T.C."/>
            <person name="Arkin A.P."/>
            <person name="Stahl D.A."/>
        </authorList>
    </citation>
    <scope>NUCLEOTIDE SEQUENCE [LARGE SCALE GENOMIC DNA]</scope>
    <source>
        <strain evidence="10">DP4</strain>
    </source>
</reference>
<evidence type="ECO:0000256" key="4">
    <source>
        <dbReference type="ARBA" id="ARBA00023186"/>
    </source>
</evidence>
<dbReference type="InterPro" id="IPR001374">
    <property type="entry name" value="R3H_dom"/>
</dbReference>
<dbReference type="Pfam" id="PF13083">
    <property type="entry name" value="KH_KhpA-B"/>
    <property type="match status" value="1"/>
</dbReference>
<comment type="subcellular location">
    <subcellularLocation>
        <location evidence="6">Cytoplasm</location>
    </subcellularLocation>
</comment>
<feature type="region of interest" description="Disordered" evidence="7">
    <location>
        <begin position="66"/>
        <end position="246"/>
    </location>
</feature>
<dbReference type="InterPro" id="IPR032782">
    <property type="entry name" value="KhpB_N"/>
</dbReference>
<dbReference type="EMBL" id="CP000527">
    <property type="protein sequence ID" value="ABM28932.1"/>
    <property type="molecule type" value="Genomic_DNA"/>
</dbReference>
<evidence type="ECO:0000313" key="9">
    <source>
        <dbReference type="EMBL" id="ABM28932.1"/>
    </source>
</evidence>
<keyword evidence="4 6" id="KW-0143">Chaperone</keyword>
<protein>
    <recommendedName>
        <fullName evidence="6">RNA-binding protein KhpB</fullName>
    </recommendedName>
    <alternativeName>
        <fullName evidence="6">RNA-binding protein EloR</fullName>
    </alternativeName>
</protein>
<feature type="compositionally biased region" description="Low complexity" evidence="7">
    <location>
        <begin position="110"/>
        <end position="122"/>
    </location>
</feature>
<dbReference type="Gene3D" id="3.30.30.80">
    <property type="entry name" value="probable RNA-binding protein from clostridium symbiosum atcc 14940"/>
    <property type="match status" value="1"/>
</dbReference>
<dbReference type="Pfam" id="PF01424">
    <property type="entry name" value="R3H"/>
    <property type="match status" value="1"/>
</dbReference>
<feature type="region of interest" description="Jag_N domain" evidence="6">
    <location>
        <begin position="6"/>
        <end position="56"/>
    </location>
</feature>
<feature type="compositionally biased region" description="Low complexity" evidence="7">
    <location>
        <begin position="145"/>
        <end position="159"/>
    </location>
</feature>
<dbReference type="InterPro" id="IPR038008">
    <property type="entry name" value="Jag_KH"/>
</dbReference>